<dbReference type="OrthoDB" id="64915at2759"/>
<dbReference type="GO" id="GO:0008483">
    <property type="term" value="F:transaminase activity"/>
    <property type="evidence" value="ECO:0007669"/>
    <property type="project" value="TreeGrafter"/>
</dbReference>
<dbReference type="SUPFAM" id="SSF53383">
    <property type="entry name" value="PLP-dependent transferases"/>
    <property type="match status" value="1"/>
</dbReference>
<dbReference type="EMBL" id="MU006091">
    <property type="protein sequence ID" value="KAF2841207.1"/>
    <property type="molecule type" value="Genomic_DNA"/>
</dbReference>
<dbReference type="PANTHER" id="PTHR30244:SF42">
    <property type="entry name" value="UDP-2-ACETAMIDO-2-DEOXY-3-OXO-D-GLUCURONATE AMINOTRANSFERASE"/>
    <property type="match status" value="1"/>
</dbReference>
<dbReference type="GO" id="GO:0030170">
    <property type="term" value="F:pyridoxal phosphate binding"/>
    <property type="evidence" value="ECO:0007669"/>
    <property type="project" value="TreeGrafter"/>
</dbReference>
<sequence length="708" mass="78933">METRRLRAAVVGAGMFGRYHATKYAAMEDVDLVIIVDKALDRAIQLANEFGCSAQTTLDPFIGQIDMVTITTPATFHAEVAVHLLKKGIDVYVEKPLASTLQDADRILEAARKNGRILQVGHQERFVITRLSLDKHETPLRIECHRTNTWTGRGNDVDVALDLLIHDVDLALQLAHGQIQNMEVDPRTNGSSNDDIRATFSIGKCAVRLFASRRAERRERTMLIQYENGVVFIDFLVCYIEDTRPITLKAKFSDLMDGADKVRYDPLGLALSKFVQCVRTRGKPCITGEDGRRALEVTLDILAASKSEGKAAQSPYLPPKSGITTIPLFDMQTPAVRLRSDIERSLSKILDHMQYINGPEVTELEASLASYTGAKYALTVSSGTTALTIALMGEDLGPNEAVFIPAFTYNATCNAVLTAGAVPIFVDVERDTCNICIRSLELAIQRVVTEGKLRPRVIIAVDLYGLPANYAEINRIARKFQMIVLADAAQSFGGSQNGQRVGTLADMTATSFYPSKSLGGFGDGGALFTDDLERFKRWKSIRWHGTDDARSMSIRVGLNGRLDSMQCAILLSKLAILDEELHERRRVAKMYEDQLEKIVPVQKISQTDVHARGLFTVTVENENMREKIRKELELKGISTGIYYPKPLHRHLAFEKYTVEGQILANSDWLAERILSLPMNPYLKSEQVQYICDSFLEALPPKSRIYLQK</sequence>
<dbReference type="Pfam" id="PF01041">
    <property type="entry name" value="DegT_DnrJ_EryC1"/>
    <property type="match status" value="1"/>
</dbReference>
<dbReference type="PANTHER" id="PTHR30244">
    <property type="entry name" value="TRANSAMINASE"/>
    <property type="match status" value="1"/>
</dbReference>
<accession>A0A9P4SG82</accession>
<dbReference type="GO" id="GO:0000271">
    <property type="term" value="P:polysaccharide biosynthetic process"/>
    <property type="evidence" value="ECO:0007669"/>
    <property type="project" value="TreeGrafter"/>
</dbReference>
<dbReference type="AlphaFoldDB" id="A0A9P4SG82"/>
<dbReference type="Gene3D" id="3.40.640.10">
    <property type="entry name" value="Type I PLP-dependent aspartate aminotransferase-like (Major domain)"/>
    <property type="match status" value="1"/>
</dbReference>
<proteinExistence type="predicted"/>
<keyword evidence="3" id="KW-1185">Reference proteome</keyword>
<dbReference type="SUPFAM" id="SSF51735">
    <property type="entry name" value="NAD(P)-binding Rossmann-fold domains"/>
    <property type="match status" value="1"/>
</dbReference>
<evidence type="ECO:0000313" key="3">
    <source>
        <dbReference type="Proteomes" id="UP000799429"/>
    </source>
</evidence>
<dbReference type="Pfam" id="PF01408">
    <property type="entry name" value="GFO_IDH_MocA"/>
    <property type="match status" value="1"/>
</dbReference>
<feature type="domain" description="Gfo/Idh/MocA-like oxidoreductase N-terminal" evidence="1">
    <location>
        <begin position="6"/>
        <end position="122"/>
    </location>
</feature>
<dbReference type="CDD" id="cd00616">
    <property type="entry name" value="AHBA_syn"/>
    <property type="match status" value="1"/>
</dbReference>
<comment type="caution">
    <text evidence="2">The sequence shown here is derived from an EMBL/GenBank/DDBJ whole genome shotgun (WGS) entry which is preliminary data.</text>
</comment>
<dbReference type="InterPro" id="IPR000653">
    <property type="entry name" value="DegT/StrS_aminotransferase"/>
</dbReference>
<evidence type="ECO:0000313" key="2">
    <source>
        <dbReference type="EMBL" id="KAF2841207.1"/>
    </source>
</evidence>
<dbReference type="GO" id="GO:0000166">
    <property type="term" value="F:nucleotide binding"/>
    <property type="evidence" value="ECO:0007669"/>
    <property type="project" value="InterPro"/>
</dbReference>
<reference evidence="2" key="1">
    <citation type="journal article" date="2020" name="Stud. Mycol.">
        <title>101 Dothideomycetes genomes: a test case for predicting lifestyles and emergence of pathogens.</title>
        <authorList>
            <person name="Haridas S."/>
            <person name="Albert R."/>
            <person name="Binder M."/>
            <person name="Bloem J."/>
            <person name="Labutti K."/>
            <person name="Salamov A."/>
            <person name="Andreopoulos B."/>
            <person name="Baker S."/>
            <person name="Barry K."/>
            <person name="Bills G."/>
            <person name="Bluhm B."/>
            <person name="Cannon C."/>
            <person name="Castanera R."/>
            <person name="Culley D."/>
            <person name="Daum C."/>
            <person name="Ezra D."/>
            <person name="Gonzalez J."/>
            <person name="Henrissat B."/>
            <person name="Kuo A."/>
            <person name="Liang C."/>
            <person name="Lipzen A."/>
            <person name="Lutzoni F."/>
            <person name="Magnuson J."/>
            <person name="Mondo S."/>
            <person name="Nolan M."/>
            <person name="Ohm R."/>
            <person name="Pangilinan J."/>
            <person name="Park H.-J."/>
            <person name="Ramirez L."/>
            <person name="Alfaro M."/>
            <person name="Sun H."/>
            <person name="Tritt A."/>
            <person name="Yoshinaga Y."/>
            <person name="Zwiers L.-H."/>
            <person name="Turgeon B."/>
            <person name="Goodwin S."/>
            <person name="Spatafora J."/>
            <person name="Crous P."/>
            <person name="Grigoriev I."/>
        </authorList>
    </citation>
    <scope>NUCLEOTIDE SEQUENCE</scope>
    <source>
        <strain evidence="2">CBS 101060</strain>
    </source>
</reference>
<name>A0A9P4SG82_9PEZI</name>
<dbReference type="InterPro" id="IPR000683">
    <property type="entry name" value="Gfo/Idh/MocA-like_OxRdtase_N"/>
</dbReference>
<organism evidence="2 3">
    <name type="scientific">Patellaria atrata CBS 101060</name>
    <dbReference type="NCBI Taxonomy" id="1346257"/>
    <lineage>
        <taxon>Eukaryota</taxon>
        <taxon>Fungi</taxon>
        <taxon>Dikarya</taxon>
        <taxon>Ascomycota</taxon>
        <taxon>Pezizomycotina</taxon>
        <taxon>Dothideomycetes</taxon>
        <taxon>Dothideomycetes incertae sedis</taxon>
        <taxon>Patellariales</taxon>
        <taxon>Patellariaceae</taxon>
        <taxon>Patellaria</taxon>
    </lineage>
</organism>
<evidence type="ECO:0000259" key="1">
    <source>
        <dbReference type="Pfam" id="PF01408"/>
    </source>
</evidence>
<gene>
    <name evidence="2" type="ORF">M501DRAFT_1009211</name>
</gene>
<dbReference type="InterPro" id="IPR015421">
    <property type="entry name" value="PyrdxlP-dep_Trfase_major"/>
</dbReference>
<dbReference type="InterPro" id="IPR015424">
    <property type="entry name" value="PyrdxlP-dep_Trfase"/>
</dbReference>
<protein>
    <submittedName>
        <fullName evidence="2">Pleiotropic regulatory protein DegT/DnrJ/EryC1/StrS</fullName>
    </submittedName>
</protein>
<dbReference type="Gene3D" id="3.30.360.10">
    <property type="entry name" value="Dihydrodipicolinate Reductase, domain 2"/>
    <property type="match status" value="1"/>
</dbReference>
<dbReference type="Gene3D" id="3.40.50.720">
    <property type="entry name" value="NAD(P)-binding Rossmann-like Domain"/>
    <property type="match status" value="1"/>
</dbReference>
<dbReference type="Proteomes" id="UP000799429">
    <property type="component" value="Unassembled WGS sequence"/>
</dbReference>
<dbReference type="InterPro" id="IPR036291">
    <property type="entry name" value="NAD(P)-bd_dom_sf"/>
</dbReference>